<keyword evidence="3 5" id="KW-1133">Transmembrane helix</keyword>
<dbReference type="RefSeq" id="WP_270951330.1">
    <property type="nucleotide sequence ID" value="NZ_JAQGLA010000045.1"/>
</dbReference>
<keyword evidence="4 5" id="KW-0472">Membrane</keyword>
<evidence type="ECO:0000256" key="2">
    <source>
        <dbReference type="ARBA" id="ARBA00022692"/>
    </source>
</evidence>
<feature type="transmembrane region" description="Helical" evidence="5">
    <location>
        <begin position="12"/>
        <end position="34"/>
    </location>
</feature>
<feature type="domain" description="Integral membrane bound transporter" evidence="6">
    <location>
        <begin position="2"/>
        <end position="58"/>
    </location>
</feature>
<evidence type="ECO:0000313" key="8">
    <source>
        <dbReference type="Proteomes" id="UP001210380"/>
    </source>
</evidence>
<comment type="caution">
    <text evidence="7">The sequence shown here is derived from an EMBL/GenBank/DDBJ whole genome shotgun (WGS) entry which is preliminary data.</text>
</comment>
<keyword evidence="2 5" id="KW-0812">Transmembrane</keyword>
<name>A0ABT4V3A5_9PSEU</name>
<evidence type="ECO:0000256" key="1">
    <source>
        <dbReference type="ARBA" id="ARBA00004141"/>
    </source>
</evidence>
<keyword evidence="8" id="KW-1185">Reference proteome</keyword>
<protein>
    <submittedName>
        <fullName evidence="7">FUSC family protein</fullName>
    </submittedName>
</protein>
<evidence type="ECO:0000256" key="4">
    <source>
        <dbReference type="ARBA" id="ARBA00023136"/>
    </source>
</evidence>
<dbReference type="Pfam" id="PF13515">
    <property type="entry name" value="FUSC_2"/>
    <property type="match status" value="1"/>
</dbReference>
<dbReference type="InterPro" id="IPR049453">
    <property type="entry name" value="Memb_transporter_dom"/>
</dbReference>
<comment type="subcellular location">
    <subcellularLocation>
        <location evidence="1">Membrane</location>
        <topology evidence="1">Multi-pass membrane protein</topology>
    </subcellularLocation>
</comment>
<evidence type="ECO:0000256" key="3">
    <source>
        <dbReference type="ARBA" id="ARBA00022989"/>
    </source>
</evidence>
<dbReference type="Proteomes" id="UP001210380">
    <property type="component" value="Unassembled WGS sequence"/>
</dbReference>
<organism evidence="7 8">
    <name type="scientific">Saccharopolyspora oryzae</name>
    <dbReference type="NCBI Taxonomy" id="2997343"/>
    <lineage>
        <taxon>Bacteria</taxon>
        <taxon>Bacillati</taxon>
        <taxon>Actinomycetota</taxon>
        <taxon>Actinomycetes</taxon>
        <taxon>Pseudonocardiales</taxon>
        <taxon>Pseudonocardiaceae</taxon>
        <taxon>Saccharopolyspora</taxon>
    </lineage>
</organism>
<accession>A0ABT4V3A5</accession>
<evidence type="ECO:0000313" key="7">
    <source>
        <dbReference type="EMBL" id="MDA3628451.1"/>
    </source>
</evidence>
<reference evidence="7 8" key="1">
    <citation type="submission" date="2022-11" db="EMBL/GenBank/DDBJ databases">
        <title>Draft genome sequence of Saccharopolyspora sp. WRP15-2 isolated from rhizosphere soils of wild rice in Thailand.</title>
        <authorList>
            <person name="Duangmal K."/>
            <person name="Kammanee S."/>
            <person name="Muangham S."/>
        </authorList>
    </citation>
    <scope>NUCLEOTIDE SEQUENCE [LARGE SCALE GENOMIC DNA]</scope>
    <source>
        <strain evidence="7 8">WRP15-2</strain>
    </source>
</reference>
<dbReference type="EMBL" id="JAQGLA010000045">
    <property type="protein sequence ID" value="MDA3628451.1"/>
    <property type="molecule type" value="Genomic_DNA"/>
</dbReference>
<evidence type="ECO:0000259" key="6">
    <source>
        <dbReference type="Pfam" id="PF13515"/>
    </source>
</evidence>
<sequence>MALLFPTELFMARHYGLALGFFTPLIMLMTALAAPADPLALLRDRAIDTLIGVSAGIAAAIVVRKRQPASSGGCPAS</sequence>
<proteinExistence type="predicted"/>
<evidence type="ECO:0000256" key="5">
    <source>
        <dbReference type="SAM" id="Phobius"/>
    </source>
</evidence>
<gene>
    <name evidence="7" type="ORF">OU415_23670</name>
</gene>
<feature type="transmembrane region" description="Helical" evidence="5">
    <location>
        <begin position="46"/>
        <end position="63"/>
    </location>
</feature>